<dbReference type="SUPFAM" id="SSF51556">
    <property type="entry name" value="Metallo-dependent hydrolases"/>
    <property type="match status" value="1"/>
</dbReference>
<dbReference type="PANTHER" id="PTHR35563">
    <property type="entry name" value="BARREL METAL-DEPENDENT HYDROLASE, PUTATIVE (AFU_ORTHOLOGUE AFUA_1G16240)-RELATED"/>
    <property type="match status" value="1"/>
</dbReference>
<dbReference type="PANTHER" id="PTHR35563:SF2">
    <property type="entry name" value="BARREL METAL-DEPENDENT HYDROLASE, PUTATIVE (AFU_ORTHOLOGUE AFUA_1G16240)-RELATED"/>
    <property type="match status" value="1"/>
</dbReference>
<sequence>MIIFDAHFHIIDFDFPIKENQGYMPPSYVVEDYQTEVKDLNVRGGAIVSGSFQGFDQGYLLKALEQLGPTYCGVTQVPSTITDEEIIELNNKGVKALRFNIKRGGSEDISKLDYFARRVYDLVGWHSELYIDSKNLPEMVSTIEKLPAISIDHLGLSEEGLPHVLKLVDQGVRVKATGFGRVELHVKNALQQIYDTNPDALMFGTDLPSTRAKRRFERADIELIQSIFDEKATDKILYTNAQNWYFNK</sequence>
<dbReference type="AlphaFoldDB" id="A0A9D1PMS8"/>
<dbReference type="InterPro" id="IPR006680">
    <property type="entry name" value="Amidohydro-rel"/>
</dbReference>
<reference evidence="2" key="1">
    <citation type="journal article" date="2021" name="PeerJ">
        <title>Extensive microbial diversity within the chicken gut microbiome revealed by metagenomics and culture.</title>
        <authorList>
            <person name="Gilroy R."/>
            <person name="Ravi A."/>
            <person name="Getino M."/>
            <person name="Pursley I."/>
            <person name="Horton D.L."/>
            <person name="Alikhan N.F."/>
            <person name="Baker D."/>
            <person name="Gharbi K."/>
            <person name="Hall N."/>
            <person name="Watson M."/>
            <person name="Adriaenssens E.M."/>
            <person name="Foster-Nyarko E."/>
            <person name="Jarju S."/>
            <person name="Secka A."/>
            <person name="Antonio M."/>
            <person name="Oren A."/>
            <person name="Chaudhuri R.R."/>
            <person name="La Ragione R."/>
            <person name="Hildebrand F."/>
            <person name="Pallen M.J."/>
        </authorList>
    </citation>
    <scope>NUCLEOTIDE SEQUENCE</scope>
    <source>
        <strain evidence="2">CHK169-2315</strain>
    </source>
</reference>
<evidence type="ECO:0000313" key="3">
    <source>
        <dbReference type="Proteomes" id="UP000823937"/>
    </source>
</evidence>
<evidence type="ECO:0000259" key="1">
    <source>
        <dbReference type="Pfam" id="PF04909"/>
    </source>
</evidence>
<dbReference type="Proteomes" id="UP000823937">
    <property type="component" value="Unassembled WGS sequence"/>
</dbReference>
<dbReference type="Gene3D" id="3.20.20.140">
    <property type="entry name" value="Metal-dependent hydrolases"/>
    <property type="match status" value="1"/>
</dbReference>
<gene>
    <name evidence="2" type="ORF">H9895_06050</name>
</gene>
<dbReference type="EMBL" id="DXHX01000090">
    <property type="protein sequence ID" value="HIV74630.1"/>
    <property type="molecule type" value="Genomic_DNA"/>
</dbReference>
<comment type="caution">
    <text evidence="2">The sequence shown here is derived from an EMBL/GenBank/DDBJ whole genome shotgun (WGS) entry which is preliminary data.</text>
</comment>
<dbReference type="InterPro" id="IPR052358">
    <property type="entry name" value="Aro_Compnd_Degr_Hydrolases"/>
</dbReference>
<dbReference type="InterPro" id="IPR032466">
    <property type="entry name" value="Metal_Hydrolase"/>
</dbReference>
<organism evidence="2 3">
    <name type="scientific">Candidatus Pseudogracilibacillus intestinigallinarum</name>
    <dbReference type="NCBI Taxonomy" id="2838742"/>
    <lineage>
        <taxon>Bacteria</taxon>
        <taxon>Bacillati</taxon>
        <taxon>Bacillota</taxon>
        <taxon>Bacilli</taxon>
        <taxon>Bacillales</taxon>
        <taxon>Bacillaceae</taxon>
        <taxon>Pseudogracilibacillus</taxon>
    </lineage>
</organism>
<feature type="domain" description="Amidohydrolase-related" evidence="1">
    <location>
        <begin position="5"/>
        <end position="245"/>
    </location>
</feature>
<proteinExistence type="predicted"/>
<reference evidence="2" key="2">
    <citation type="submission" date="2021-04" db="EMBL/GenBank/DDBJ databases">
        <authorList>
            <person name="Gilroy R."/>
        </authorList>
    </citation>
    <scope>NUCLEOTIDE SEQUENCE</scope>
    <source>
        <strain evidence="2">CHK169-2315</strain>
    </source>
</reference>
<dbReference type="GO" id="GO:0016787">
    <property type="term" value="F:hydrolase activity"/>
    <property type="evidence" value="ECO:0007669"/>
    <property type="project" value="InterPro"/>
</dbReference>
<dbReference type="Pfam" id="PF04909">
    <property type="entry name" value="Amidohydro_2"/>
    <property type="match status" value="1"/>
</dbReference>
<evidence type="ECO:0000313" key="2">
    <source>
        <dbReference type="EMBL" id="HIV74630.1"/>
    </source>
</evidence>
<accession>A0A9D1PMS8</accession>
<name>A0A9D1PMS8_9BACI</name>
<protein>
    <submittedName>
        <fullName evidence="2">Amidohydrolase family protein</fullName>
    </submittedName>
</protein>